<comment type="caution">
    <text evidence="2">The sequence shown here is derived from an EMBL/GenBank/DDBJ whole genome shotgun (WGS) entry which is preliminary data.</text>
</comment>
<dbReference type="EMBL" id="JWZT01002644">
    <property type="protein sequence ID" value="KII69006.1"/>
    <property type="molecule type" value="Genomic_DNA"/>
</dbReference>
<keyword evidence="3" id="KW-1185">Reference proteome</keyword>
<evidence type="ECO:0000313" key="3">
    <source>
        <dbReference type="Proteomes" id="UP000031668"/>
    </source>
</evidence>
<reference evidence="2 3" key="1">
    <citation type="journal article" date="2014" name="Genome Biol. Evol.">
        <title>The genome of the myxosporean Thelohanellus kitauei shows adaptations to nutrient acquisition within its fish host.</title>
        <authorList>
            <person name="Yang Y."/>
            <person name="Xiong J."/>
            <person name="Zhou Z."/>
            <person name="Huo F."/>
            <person name="Miao W."/>
            <person name="Ran C."/>
            <person name="Liu Y."/>
            <person name="Zhang J."/>
            <person name="Feng J."/>
            <person name="Wang M."/>
            <person name="Wang M."/>
            <person name="Wang L."/>
            <person name="Yao B."/>
        </authorList>
    </citation>
    <scope>NUCLEOTIDE SEQUENCE [LARGE SCALE GENOMIC DNA]</scope>
    <source>
        <strain evidence="2">Wuqing</strain>
    </source>
</reference>
<accession>A0A0C2MP47</accession>
<proteinExistence type="predicted"/>
<dbReference type="Proteomes" id="UP000031668">
    <property type="component" value="Unassembled WGS sequence"/>
</dbReference>
<dbReference type="AlphaFoldDB" id="A0A0C2MP47"/>
<sequence length="101" mass="11682">MKPVEENDSEQLKSREPVNQDFIENTIQDEISQDIRDVPNHTHTIATPISFKQRRSERLSEKMNIPSKKGITPTTRGMLKRSPCYNIDEPCEVGQSTFYDD</sequence>
<feature type="region of interest" description="Disordered" evidence="1">
    <location>
        <begin position="53"/>
        <end position="81"/>
    </location>
</feature>
<protein>
    <submittedName>
        <fullName evidence="2">Uncharacterized protein</fullName>
    </submittedName>
</protein>
<evidence type="ECO:0000256" key="1">
    <source>
        <dbReference type="SAM" id="MobiDB-lite"/>
    </source>
</evidence>
<feature type="region of interest" description="Disordered" evidence="1">
    <location>
        <begin position="1"/>
        <end position="21"/>
    </location>
</feature>
<organism evidence="2 3">
    <name type="scientific">Thelohanellus kitauei</name>
    <name type="common">Myxosporean</name>
    <dbReference type="NCBI Taxonomy" id="669202"/>
    <lineage>
        <taxon>Eukaryota</taxon>
        <taxon>Metazoa</taxon>
        <taxon>Cnidaria</taxon>
        <taxon>Myxozoa</taxon>
        <taxon>Myxosporea</taxon>
        <taxon>Bivalvulida</taxon>
        <taxon>Platysporina</taxon>
        <taxon>Myxobolidae</taxon>
        <taxon>Thelohanellus</taxon>
    </lineage>
</organism>
<name>A0A0C2MP47_THEKT</name>
<evidence type="ECO:0000313" key="2">
    <source>
        <dbReference type="EMBL" id="KII69006.1"/>
    </source>
</evidence>
<gene>
    <name evidence="2" type="ORF">RF11_11005</name>
</gene>